<dbReference type="Proteomes" id="UP001497516">
    <property type="component" value="Chromosome 10"/>
</dbReference>
<reference evidence="2 3" key="1">
    <citation type="submission" date="2024-04" db="EMBL/GenBank/DDBJ databases">
        <authorList>
            <person name="Fracassetti M."/>
        </authorList>
    </citation>
    <scope>NUCLEOTIDE SEQUENCE [LARGE SCALE GENOMIC DNA]</scope>
</reference>
<feature type="compositionally biased region" description="Polar residues" evidence="1">
    <location>
        <begin position="1"/>
        <end position="43"/>
    </location>
</feature>
<organism evidence="2 3">
    <name type="scientific">Linum trigynum</name>
    <dbReference type="NCBI Taxonomy" id="586398"/>
    <lineage>
        <taxon>Eukaryota</taxon>
        <taxon>Viridiplantae</taxon>
        <taxon>Streptophyta</taxon>
        <taxon>Embryophyta</taxon>
        <taxon>Tracheophyta</taxon>
        <taxon>Spermatophyta</taxon>
        <taxon>Magnoliopsida</taxon>
        <taxon>eudicotyledons</taxon>
        <taxon>Gunneridae</taxon>
        <taxon>Pentapetalae</taxon>
        <taxon>rosids</taxon>
        <taxon>fabids</taxon>
        <taxon>Malpighiales</taxon>
        <taxon>Linaceae</taxon>
        <taxon>Linum</taxon>
    </lineage>
</organism>
<sequence length="144" mass="14566">MSVPGGNSSAPMSAPGSNSSAPMSAQGEKSSAPMSAPGSNSSAPMPAQSEKSSAPGGKSSASLSLAVNSATNKIYQILTSTRIFGCELRFQSNSSKIQKSPGEKSWAPGAVGKSSAPLSSAPTLRVGIFDAISQVAFRCSWFSF</sequence>
<dbReference type="AlphaFoldDB" id="A0AAV2CWZ9"/>
<dbReference type="EMBL" id="OZ034814">
    <property type="protein sequence ID" value="CAL1361044.1"/>
    <property type="molecule type" value="Genomic_DNA"/>
</dbReference>
<feature type="region of interest" description="Disordered" evidence="1">
    <location>
        <begin position="1"/>
        <end position="62"/>
    </location>
</feature>
<evidence type="ECO:0000313" key="3">
    <source>
        <dbReference type="Proteomes" id="UP001497516"/>
    </source>
</evidence>
<gene>
    <name evidence="2" type="ORF">LTRI10_LOCUS8442</name>
</gene>
<evidence type="ECO:0008006" key="4">
    <source>
        <dbReference type="Google" id="ProtNLM"/>
    </source>
</evidence>
<proteinExistence type="predicted"/>
<keyword evidence="3" id="KW-1185">Reference proteome</keyword>
<name>A0AAV2CWZ9_9ROSI</name>
<evidence type="ECO:0000256" key="1">
    <source>
        <dbReference type="SAM" id="MobiDB-lite"/>
    </source>
</evidence>
<protein>
    <recommendedName>
        <fullName evidence="4">AT-hook motif nuclear-localized protein</fullName>
    </recommendedName>
</protein>
<evidence type="ECO:0000313" key="2">
    <source>
        <dbReference type="EMBL" id="CAL1361044.1"/>
    </source>
</evidence>
<accession>A0AAV2CWZ9</accession>
<feature type="compositionally biased region" description="Low complexity" evidence="1">
    <location>
        <begin position="49"/>
        <end position="62"/>
    </location>
</feature>